<comment type="caution">
    <text evidence="2">The sequence shown here is derived from an EMBL/GenBank/DDBJ whole genome shotgun (WGS) entry which is preliminary data.</text>
</comment>
<evidence type="ECO:0000313" key="2">
    <source>
        <dbReference type="EMBL" id="KAK9281167.1"/>
    </source>
</evidence>
<dbReference type="AlphaFoldDB" id="A0AAP0WVR1"/>
<keyword evidence="3" id="KW-1185">Reference proteome</keyword>
<feature type="compositionally biased region" description="Basic and acidic residues" evidence="1">
    <location>
        <begin position="28"/>
        <end position="37"/>
    </location>
</feature>
<gene>
    <name evidence="2" type="ORF">L1049_004061</name>
</gene>
<dbReference type="Proteomes" id="UP001415857">
    <property type="component" value="Unassembled WGS sequence"/>
</dbReference>
<name>A0AAP0WVR1_LIQFO</name>
<reference evidence="2 3" key="1">
    <citation type="journal article" date="2024" name="Plant J.">
        <title>Genome sequences and population genomics reveal climatic adaptation and genomic divergence between two closely related sweetgum species.</title>
        <authorList>
            <person name="Xu W.Q."/>
            <person name="Ren C.Q."/>
            <person name="Zhang X.Y."/>
            <person name="Comes H.P."/>
            <person name="Liu X.H."/>
            <person name="Li Y.G."/>
            <person name="Kettle C.J."/>
            <person name="Jalonen R."/>
            <person name="Gaisberger H."/>
            <person name="Ma Y.Z."/>
            <person name="Qiu Y.X."/>
        </authorList>
    </citation>
    <scope>NUCLEOTIDE SEQUENCE [LARGE SCALE GENOMIC DNA]</scope>
    <source>
        <strain evidence="2">Hangzhou</strain>
    </source>
</reference>
<feature type="region of interest" description="Disordered" evidence="1">
    <location>
        <begin position="1"/>
        <end position="58"/>
    </location>
</feature>
<proteinExistence type="predicted"/>
<accession>A0AAP0WVR1</accession>
<evidence type="ECO:0000256" key="1">
    <source>
        <dbReference type="SAM" id="MobiDB-lite"/>
    </source>
</evidence>
<feature type="compositionally biased region" description="Polar residues" evidence="1">
    <location>
        <begin position="1"/>
        <end position="18"/>
    </location>
</feature>
<evidence type="ECO:0000313" key="3">
    <source>
        <dbReference type="Proteomes" id="UP001415857"/>
    </source>
</evidence>
<organism evidence="2 3">
    <name type="scientific">Liquidambar formosana</name>
    <name type="common">Formosan gum</name>
    <dbReference type="NCBI Taxonomy" id="63359"/>
    <lineage>
        <taxon>Eukaryota</taxon>
        <taxon>Viridiplantae</taxon>
        <taxon>Streptophyta</taxon>
        <taxon>Embryophyta</taxon>
        <taxon>Tracheophyta</taxon>
        <taxon>Spermatophyta</taxon>
        <taxon>Magnoliopsida</taxon>
        <taxon>eudicotyledons</taxon>
        <taxon>Gunneridae</taxon>
        <taxon>Pentapetalae</taxon>
        <taxon>Saxifragales</taxon>
        <taxon>Altingiaceae</taxon>
        <taxon>Liquidambar</taxon>
    </lineage>
</organism>
<dbReference type="EMBL" id="JBBPBK010000007">
    <property type="protein sequence ID" value="KAK9281167.1"/>
    <property type="molecule type" value="Genomic_DNA"/>
</dbReference>
<sequence>MKKSSMSPPYHSAQNNLRGTRKRRGKKFQREERDEVPCHGGKAGGGQEAGEHAVGRYKPKRRCIHQEIQAAATHTTA</sequence>
<protein>
    <submittedName>
        <fullName evidence="2">Uncharacterized protein</fullName>
    </submittedName>
</protein>